<evidence type="ECO:0000313" key="2">
    <source>
        <dbReference type="EMBL" id="KAJ9575441.1"/>
    </source>
</evidence>
<proteinExistence type="predicted"/>
<dbReference type="AlphaFoldDB" id="A0AAD8E3C7"/>
<keyword evidence="3" id="KW-1185">Reference proteome</keyword>
<accession>A0AAD8E3C7</accession>
<reference evidence="2" key="1">
    <citation type="journal article" date="2023" name="IScience">
        <title>Live-bearing cockroach genome reveals convergent evolutionary mechanisms linked to viviparity in insects and beyond.</title>
        <authorList>
            <person name="Fouks B."/>
            <person name="Harrison M.C."/>
            <person name="Mikhailova A.A."/>
            <person name="Marchal E."/>
            <person name="English S."/>
            <person name="Carruthers M."/>
            <person name="Jennings E.C."/>
            <person name="Chiamaka E.L."/>
            <person name="Frigard R.A."/>
            <person name="Pippel M."/>
            <person name="Attardo G.M."/>
            <person name="Benoit J.B."/>
            <person name="Bornberg-Bauer E."/>
            <person name="Tobe S.S."/>
        </authorList>
    </citation>
    <scope>NUCLEOTIDE SEQUENCE</scope>
    <source>
        <strain evidence="2">Stay&amp;Tobe</strain>
    </source>
</reference>
<sequence>VLENMRQIPQWHCLRYRRFDLVKRCRNYRVAQTTTHHESPESHHLHRIPPVAVVSPDKPMATQ</sequence>
<evidence type="ECO:0000256" key="1">
    <source>
        <dbReference type="SAM" id="MobiDB-lite"/>
    </source>
</evidence>
<dbReference type="Proteomes" id="UP001233999">
    <property type="component" value="Unassembled WGS sequence"/>
</dbReference>
<gene>
    <name evidence="2" type="ORF">L9F63_007692</name>
</gene>
<protein>
    <submittedName>
        <fullName evidence="2">Uncharacterized protein</fullName>
    </submittedName>
</protein>
<organism evidence="2 3">
    <name type="scientific">Diploptera punctata</name>
    <name type="common">Pacific beetle cockroach</name>
    <dbReference type="NCBI Taxonomy" id="6984"/>
    <lineage>
        <taxon>Eukaryota</taxon>
        <taxon>Metazoa</taxon>
        <taxon>Ecdysozoa</taxon>
        <taxon>Arthropoda</taxon>
        <taxon>Hexapoda</taxon>
        <taxon>Insecta</taxon>
        <taxon>Pterygota</taxon>
        <taxon>Neoptera</taxon>
        <taxon>Polyneoptera</taxon>
        <taxon>Dictyoptera</taxon>
        <taxon>Blattodea</taxon>
        <taxon>Blaberoidea</taxon>
        <taxon>Blaberidae</taxon>
        <taxon>Diplopterinae</taxon>
        <taxon>Diploptera</taxon>
    </lineage>
</organism>
<dbReference type="EMBL" id="JASPKZ010009838">
    <property type="protein sequence ID" value="KAJ9575441.1"/>
    <property type="molecule type" value="Genomic_DNA"/>
</dbReference>
<feature type="region of interest" description="Disordered" evidence="1">
    <location>
        <begin position="33"/>
        <end position="63"/>
    </location>
</feature>
<reference evidence="2" key="2">
    <citation type="submission" date="2023-05" db="EMBL/GenBank/DDBJ databases">
        <authorList>
            <person name="Fouks B."/>
        </authorList>
    </citation>
    <scope>NUCLEOTIDE SEQUENCE</scope>
    <source>
        <strain evidence="2">Stay&amp;Tobe</strain>
        <tissue evidence="2">Testes</tissue>
    </source>
</reference>
<evidence type="ECO:0000313" key="3">
    <source>
        <dbReference type="Proteomes" id="UP001233999"/>
    </source>
</evidence>
<feature type="non-terminal residue" evidence="2">
    <location>
        <position position="63"/>
    </location>
</feature>
<name>A0AAD8E3C7_DIPPU</name>
<comment type="caution">
    <text evidence="2">The sequence shown here is derived from an EMBL/GenBank/DDBJ whole genome shotgun (WGS) entry which is preliminary data.</text>
</comment>